<reference evidence="4 5" key="1">
    <citation type="submission" date="2019-03" db="EMBL/GenBank/DDBJ databases">
        <title>Genomic Encyclopedia of Type Strains, Phase IV (KMG-IV): sequencing the most valuable type-strain genomes for metagenomic binning, comparative biology and taxonomic classification.</title>
        <authorList>
            <person name="Goeker M."/>
        </authorList>
    </citation>
    <scope>NUCLEOTIDE SEQUENCE [LARGE SCALE GENOMIC DNA]</scope>
    <source>
        <strain evidence="4 5">DSM 100059</strain>
    </source>
</reference>
<dbReference type="Pfam" id="PF00930">
    <property type="entry name" value="DPPIV_N"/>
    <property type="match status" value="1"/>
</dbReference>
<dbReference type="InterPro" id="IPR029058">
    <property type="entry name" value="AB_hydrolase_fold"/>
</dbReference>
<feature type="chain" id="PRO_5020838582" evidence="1">
    <location>
        <begin position="23"/>
        <end position="726"/>
    </location>
</feature>
<dbReference type="InterPro" id="IPR050278">
    <property type="entry name" value="Serine_Prot_S9B/DPPIV"/>
</dbReference>
<sequence length="726" mass="81346">MRLRELSLATFLLLGTAPGLFAQAPTVSLSRAQWFPDSHLLWTWSSNQGMTTVDPSAQMQTHTLFTAEDLKNAGLPTEIDHLVWSDDKTKVLIFTNTQRVWRARTRGDYWLYDLSTKQGHQLGKGLPVSSLMFAKISPDGTKAAYVSKHNIYVEDLSSGAITPLTTDGTAKIINGTFDWAYEEELACRDGFRWSPDSKHIAFWRIDATDIRFFDMIDNTDSLYSFVVPVEYPKTGEDPSAARIGVIDVANGSTRWMDIPGDQKQHYLPRMDWAGNGNELIVAQLNRHQNEVNVFLCTVADGAAHSIYHETSDSWIDVSGPFEYDSAPWTWVDHGKSFLWTSEKDGWRHIYRISRDGSKETLLTKGSFDADFAAVDETGKGTVYFYATPYDATQNYLYKTGLSKPDTIRVTPAVFDGTNNYNISPDARYAVHTNMSLNIAPNLRLVALPGNTKIYPEGADDRKPLKSEFTYRKFKVTTADNVTMDGILSLPAGFDSTRKYPVLFYVYGEPASATAKDVPQRNGMLMSALAKGYVVITMDNRGTPAPKGAAWRKSIYRNVGFINAHDQAMATREVLKWPWLDSTRTAVFGWSGGGSMTLNLMFQYPGLYKTGIAVAAVTNLRFYDNIYEERYMGLPSEAAADYAKGSPITYAKNLQGNLLYIHGTGDDNVHYQNAEALVNELVKYNKQFSFMAYPNRTHGIFEGPGTTQHLQTLWINYLTSHVEPGPR</sequence>
<dbReference type="SUPFAM" id="SSF82171">
    <property type="entry name" value="DPP6 N-terminal domain-like"/>
    <property type="match status" value="1"/>
</dbReference>
<comment type="caution">
    <text evidence="4">The sequence shown here is derived from an EMBL/GenBank/DDBJ whole genome shotgun (WGS) entry which is preliminary data.</text>
</comment>
<proteinExistence type="predicted"/>
<dbReference type="RefSeq" id="WP_133990459.1">
    <property type="nucleotide sequence ID" value="NZ_SODV01000001.1"/>
</dbReference>
<dbReference type="Gene3D" id="3.40.50.1820">
    <property type="entry name" value="alpha/beta hydrolase"/>
    <property type="match status" value="1"/>
</dbReference>
<dbReference type="GO" id="GO:0006508">
    <property type="term" value="P:proteolysis"/>
    <property type="evidence" value="ECO:0007669"/>
    <property type="project" value="InterPro"/>
</dbReference>
<dbReference type="Proteomes" id="UP000294498">
    <property type="component" value="Unassembled WGS sequence"/>
</dbReference>
<protein>
    <submittedName>
        <fullName evidence="4">Dipeptidyl-peptidase-4</fullName>
    </submittedName>
</protein>
<dbReference type="InterPro" id="IPR001375">
    <property type="entry name" value="Peptidase_S9_cat"/>
</dbReference>
<dbReference type="GO" id="GO:0008236">
    <property type="term" value="F:serine-type peptidase activity"/>
    <property type="evidence" value="ECO:0007669"/>
    <property type="project" value="InterPro"/>
</dbReference>
<organism evidence="4 5">
    <name type="scientific">Dinghuibacter silviterrae</name>
    <dbReference type="NCBI Taxonomy" id="1539049"/>
    <lineage>
        <taxon>Bacteria</taxon>
        <taxon>Pseudomonadati</taxon>
        <taxon>Bacteroidota</taxon>
        <taxon>Chitinophagia</taxon>
        <taxon>Chitinophagales</taxon>
        <taxon>Chitinophagaceae</taxon>
        <taxon>Dinghuibacter</taxon>
    </lineage>
</organism>
<evidence type="ECO:0000259" key="2">
    <source>
        <dbReference type="Pfam" id="PF00326"/>
    </source>
</evidence>
<keyword evidence="5" id="KW-1185">Reference proteome</keyword>
<evidence type="ECO:0000313" key="5">
    <source>
        <dbReference type="Proteomes" id="UP000294498"/>
    </source>
</evidence>
<evidence type="ECO:0000313" key="4">
    <source>
        <dbReference type="EMBL" id="TDW99613.1"/>
    </source>
</evidence>
<gene>
    <name evidence="4" type="ORF">EDB95_0623</name>
</gene>
<evidence type="ECO:0000256" key="1">
    <source>
        <dbReference type="SAM" id="SignalP"/>
    </source>
</evidence>
<evidence type="ECO:0000259" key="3">
    <source>
        <dbReference type="Pfam" id="PF00930"/>
    </source>
</evidence>
<accession>A0A4R8DNM0</accession>
<keyword evidence="1" id="KW-0732">Signal</keyword>
<dbReference type="GO" id="GO:0008239">
    <property type="term" value="F:dipeptidyl-peptidase activity"/>
    <property type="evidence" value="ECO:0007669"/>
    <property type="project" value="TreeGrafter"/>
</dbReference>
<feature type="domain" description="Dipeptidylpeptidase IV N-terminal" evidence="3">
    <location>
        <begin position="85"/>
        <end position="436"/>
    </location>
</feature>
<name>A0A4R8DNM0_9BACT</name>
<dbReference type="Pfam" id="PF00326">
    <property type="entry name" value="Peptidase_S9"/>
    <property type="match status" value="1"/>
</dbReference>
<dbReference type="PANTHER" id="PTHR11731:SF193">
    <property type="entry name" value="DIPEPTIDYL PEPTIDASE 9"/>
    <property type="match status" value="1"/>
</dbReference>
<dbReference type="InterPro" id="IPR002469">
    <property type="entry name" value="Peptidase_S9B_N"/>
</dbReference>
<dbReference type="Gene3D" id="2.140.10.30">
    <property type="entry name" value="Dipeptidylpeptidase IV, N-terminal domain"/>
    <property type="match status" value="1"/>
</dbReference>
<dbReference type="AlphaFoldDB" id="A0A4R8DNM0"/>
<dbReference type="PANTHER" id="PTHR11731">
    <property type="entry name" value="PROTEASE FAMILY S9B,C DIPEPTIDYL-PEPTIDASE IV-RELATED"/>
    <property type="match status" value="1"/>
</dbReference>
<dbReference type="OrthoDB" id="9812921at2"/>
<dbReference type="SUPFAM" id="SSF53474">
    <property type="entry name" value="alpha/beta-Hydrolases"/>
    <property type="match status" value="1"/>
</dbReference>
<feature type="signal peptide" evidence="1">
    <location>
        <begin position="1"/>
        <end position="22"/>
    </location>
</feature>
<dbReference type="EMBL" id="SODV01000001">
    <property type="protein sequence ID" value="TDW99613.1"/>
    <property type="molecule type" value="Genomic_DNA"/>
</dbReference>
<feature type="domain" description="Peptidase S9 prolyl oligopeptidase catalytic" evidence="2">
    <location>
        <begin position="528"/>
        <end position="703"/>
    </location>
</feature>